<evidence type="ECO:0000256" key="1">
    <source>
        <dbReference type="ARBA" id="ARBA00023015"/>
    </source>
</evidence>
<keyword evidence="1" id="KW-0805">Transcription regulation</keyword>
<dbReference type="Gene3D" id="1.10.10.10">
    <property type="entry name" value="Winged helix-like DNA-binding domain superfamily/Winged helix DNA-binding domain"/>
    <property type="match status" value="1"/>
</dbReference>
<keyword evidence="2" id="KW-0238">DNA-binding</keyword>
<protein>
    <submittedName>
        <fullName evidence="5">LuxR C-terminal-related transcriptional regulator</fullName>
    </submittedName>
</protein>
<dbReference type="Pfam" id="PF00196">
    <property type="entry name" value="GerE"/>
    <property type="match status" value="1"/>
</dbReference>
<accession>A0ABW0LSZ1</accession>
<dbReference type="InterPro" id="IPR016032">
    <property type="entry name" value="Sig_transdc_resp-reg_C-effctor"/>
</dbReference>
<evidence type="ECO:0000313" key="5">
    <source>
        <dbReference type="EMBL" id="MFC5468924.1"/>
    </source>
</evidence>
<keyword evidence="3" id="KW-0804">Transcription</keyword>
<dbReference type="PANTHER" id="PTHR44688:SF16">
    <property type="entry name" value="DNA-BINDING TRANSCRIPTIONAL ACTIVATOR DEVR_DOSR"/>
    <property type="match status" value="1"/>
</dbReference>
<dbReference type="InterPro" id="IPR012349">
    <property type="entry name" value="Split_barrel_FMN-bd"/>
</dbReference>
<comment type="caution">
    <text evidence="5">The sequence shown here is derived from an EMBL/GenBank/DDBJ whole genome shotgun (WGS) entry which is preliminary data.</text>
</comment>
<gene>
    <name evidence="5" type="ORF">ACFPPD_09330</name>
</gene>
<dbReference type="SUPFAM" id="SSF46894">
    <property type="entry name" value="C-terminal effector domain of the bipartite response regulators"/>
    <property type="match status" value="1"/>
</dbReference>
<keyword evidence="6" id="KW-1185">Reference proteome</keyword>
<dbReference type="PROSITE" id="PS50043">
    <property type="entry name" value="HTH_LUXR_2"/>
    <property type="match status" value="1"/>
</dbReference>
<dbReference type="CDD" id="cd06170">
    <property type="entry name" value="LuxR_C_like"/>
    <property type="match status" value="1"/>
</dbReference>
<evidence type="ECO:0000256" key="3">
    <source>
        <dbReference type="ARBA" id="ARBA00023163"/>
    </source>
</evidence>
<dbReference type="InterPro" id="IPR029016">
    <property type="entry name" value="GAF-like_dom_sf"/>
</dbReference>
<sequence length="403" mass="44507">MIPAELKPTLEDAVPSCIVTSSADGIPNIANLTKVWGVDGNHVAIANQLLNKTYRNLAENSLALIKIVNPADLVHWEVAVRYVRSEREGPLYERIRHDIETLSWVGGGMPSAPVKSAILFEVLNAYRCEEESRHLMPAPETYGDLLNALATIHGWERCSYWIPEYDDDDPGTAPKVKLKASRGVPGAGVIPKAFDAMGRLAGLSVKERRTIRLNNVRSQLQYLDSVRNAFEPSGAPSALPLPDEPVSFLAVPIVSRSFLHGIVCCEATRVHSDVLRGIANGYADILSSMLGDALFASPSVEEGERESLFRQAVERAKLEWEKASEPFLSALSARERQVASHVAKGETNAEIAMRLFVSPRTVTTHLERIYEKLNVTSRVALTRYVMERGLLPDFEHKDSKSSE</sequence>
<dbReference type="InterPro" id="IPR036388">
    <property type="entry name" value="WH-like_DNA-bd_sf"/>
</dbReference>
<dbReference type="EMBL" id="JBHSMH010000022">
    <property type="protein sequence ID" value="MFC5468924.1"/>
    <property type="molecule type" value="Genomic_DNA"/>
</dbReference>
<reference evidence="6" key="1">
    <citation type="journal article" date="2019" name="Int. J. Syst. Evol. Microbiol.">
        <title>The Global Catalogue of Microorganisms (GCM) 10K type strain sequencing project: providing services to taxonomists for standard genome sequencing and annotation.</title>
        <authorList>
            <consortium name="The Broad Institute Genomics Platform"/>
            <consortium name="The Broad Institute Genome Sequencing Center for Infectious Disease"/>
            <person name="Wu L."/>
            <person name="Ma J."/>
        </authorList>
    </citation>
    <scope>NUCLEOTIDE SEQUENCE [LARGE SCALE GENOMIC DNA]</scope>
    <source>
        <strain evidence="6">CCUG 57113</strain>
    </source>
</reference>
<dbReference type="RefSeq" id="WP_209748881.1">
    <property type="nucleotide sequence ID" value="NZ_JBHSMH010000022.1"/>
</dbReference>
<name>A0ABW0LSZ1_9BACL</name>
<evidence type="ECO:0000259" key="4">
    <source>
        <dbReference type="PROSITE" id="PS50043"/>
    </source>
</evidence>
<dbReference type="Gene3D" id="2.30.110.10">
    <property type="entry name" value="Electron Transport, Fmn-binding Protein, Chain A"/>
    <property type="match status" value="1"/>
</dbReference>
<evidence type="ECO:0000313" key="6">
    <source>
        <dbReference type="Proteomes" id="UP001596105"/>
    </source>
</evidence>
<dbReference type="PANTHER" id="PTHR44688">
    <property type="entry name" value="DNA-BINDING TRANSCRIPTIONAL ACTIVATOR DEVR_DOSR"/>
    <property type="match status" value="1"/>
</dbReference>
<dbReference type="InterPro" id="IPR000792">
    <property type="entry name" value="Tscrpt_reg_LuxR_C"/>
</dbReference>
<evidence type="ECO:0000256" key="2">
    <source>
        <dbReference type="ARBA" id="ARBA00023125"/>
    </source>
</evidence>
<dbReference type="Gene3D" id="3.30.450.40">
    <property type="match status" value="1"/>
</dbReference>
<dbReference type="SMART" id="SM00421">
    <property type="entry name" value="HTH_LUXR"/>
    <property type="match status" value="1"/>
</dbReference>
<organism evidence="5 6">
    <name type="scientific">Cohnella suwonensis</name>
    <dbReference type="NCBI Taxonomy" id="696072"/>
    <lineage>
        <taxon>Bacteria</taxon>
        <taxon>Bacillati</taxon>
        <taxon>Bacillota</taxon>
        <taxon>Bacilli</taxon>
        <taxon>Bacillales</taxon>
        <taxon>Paenibacillaceae</taxon>
        <taxon>Cohnella</taxon>
    </lineage>
</organism>
<dbReference type="SUPFAM" id="SSF50475">
    <property type="entry name" value="FMN-binding split barrel"/>
    <property type="match status" value="1"/>
</dbReference>
<dbReference type="Proteomes" id="UP001596105">
    <property type="component" value="Unassembled WGS sequence"/>
</dbReference>
<feature type="domain" description="HTH luxR-type" evidence="4">
    <location>
        <begin position="324"/>
        <end position="389"/>
    </location>
</feature>
<dbReference type="PRINTS" id="PR00038">
    <property type="entry name" value="HTHLUXR"/>
</dbReference>
<proteinExistence type="predicted"/>
<dbReference type="PROSITE" id="PS00622">
    <property type="entry name" value="HTH_LUXR_1"/>
    <property type="match status" value="1"/>
</dbReference>